<accession>A0A6J6MP61</accession>
<feature type="domain" description="4Fe-4S Wbl-type" evidence="11">
    <location>
        <begin position="65"/>
        <end position="129"/>
    </location>
</feature>
<evidence type="ECO:0000256" key="1">
    <source>
        <dbReference type="ARBA" id="ARBA00001966"/>
    </source>
</evidence>
<keyword evidence="8" id="KW-0238">DNA-binding</keyword>
<dbReference type="PROSITE" id="PS51674">
    <property type="entry name" value="4FE4S_WBL"/>
    <property type="match status" value="1"/>
</dbReference>
<evidence type="ECO:0000256" key="9">
    <source>
        <dbReference type="ARBA" id="ARBA00023157"/>
    </source>
</evidence>
<evidence type="ECO:0000313" key="12">
    <source>
        <dbReference type="EMBL" id="CAB4674788.1"/>
    </source>
</evidence>
<dbReference type="Pfam" id="PF02467">
    <property type="entry name" value="Whib"/>
    <property type="match status" value="1"/>
</dbReference>
<organism evidence="12">
    <name type="scientific">freshwater metagenome</name>
    <dbReference type="NCBI Taxonomy" id="449393"/>
    <lineage>
        <taxon>unclassified sequences</taxon>
        <taxon>metagenomes</taxon>
        <taxon>ecological metagenomes</taxon>
    </lineage>
</organism>
<dbReference type="HAMAP" id="MF_01479">
    <property type="entry name" value="WhiB"/>
    <property type="match status" value="1"/>
</dbReference>
<dbReference type="InterPro" id="IPR034768">
    <property type="entry name" value="4FE4S_WBL"/>
</dbReference>
<keyword evidence="9" id="KW-1015">Disulfide bond</keyword>
<dbReference type="InterPro" id="IPR003482">
    <property type="entry name" value="Whib"/>
</dbReference>
<proteinExistence type="inferred from homology"/>
<dbReference type="GO" id="GO:0046872">
    <property type="term" value="F:metal ion binding"/>
    <property type="evidence" value="ECO:0007669"/>
    <property type="project" value="UniProtKB-KW"/>
</dbReference>
<keyword evidence="10" id="KW-0804">Transcription</keyword>
<dbReference type="GO" id="GO:0047134">
    <property type="term" value="F:protein-disulfide reductase [NAD(P)H] activity"/>
    <property type="evidence" value="ECO:0007669"/>
    <property type="project" value="TreeGrafter"/>
</dbReference>
<evidence type="ECO:0000256" key="7">
    <source>
        <dbReference type="ARBA" id="ARBA00023015"/>
    </source>
</evidence>
<evidence type="ECO:0000256" key="6">
    <source>
        <dbReference type="ARBA" id="ARBA00023014"/>
    </source>
</evidence>
<evidence type="ECO:0000256" key="5">
    <source>
        <dbReference type="ARBA" id="ARBA00023004"/>
    </source>
</evidence>
<evidence type="ECO:0000256" key="8">
    <source>
        <dbReference type="ARBA" id="ARBA00023125"/>
    </source>
</evidence>
<reference evidence="12" key="1">
    <citation type="submission" date="2020-05" db="EMBL/GenBank/DDBJ databases">
        <authorList>
            <person name="Chiriac C."/>
            <person name="Salcher M."/>
            <person name="Ghai R."/>
            <person name="Kavagutti S V."/>
        </authorList>
    </citation>
    <scope>NUCLEOTIDE SEQUENCE</scope>
</reference>
<protein>
    <submittedName>
        <fullName evidence="12">Unannotated protein</fullName>
    </submittedName>
</protein>
<dbReference type="GO" id="GO:0003677">
    <property type="term" value="F:DNA binding"/>
    <property type="evidence" value="ECO:0007669"/>
    <property type="project" value="UniProtKB-KW"/>
</dbReference>
<name>A0A6J6MP61_9ZZZZ</name>
<dbReference type="EMBL" id="CAEZWW010000089">
    <property type="protein sequence ID" value="CAB4674788.1"/>
    <property type="molecule type" value="Genomic_DNA"/>
</dbReference>
<gene>
    <name evidence="12" type="ORF">UFOPK2310_00827</name>
    <name evidence="13" type="ORF">UFOPK2625_00742</name>
</gene>
<dbReference type="EMBL" id="CAEZXZ010000096">
    <property type="protein sequence ID" value="CAB4705926.1"/>
    <property type="molecule type" value="Genomic_DNA"/>
</dbReference>
<keyword evidence="5" id="KW-0408">Iron</keyword>
<keyword evidence="6" id="KW-0411">Iron-sulfur</keyword>
<comment type="similarity">
    <text evidence="2">Belongs to the WhiB family.</text>
</comment>
<evidence type="ECO:0000256" key="4">
    <source>
        <dbReference type="ARBA" id="ARBA00022723"/>
    </source>
</evidence>
<keyword evidence="4" id="KW-0479">Metal-binding</keyword>
<dbReference type="PANTHER" id="PTHR38839">
    <property type="entry name" value="TRANSCRIPTIONAL REGULATOR WHID-RELATED"/>
    <property type="match status" value="1"/>
</dbReference>
<keyword evidence="7" id="KW-0805">Transcription regulation</keyword>
<evidence type="ECO:0000256" key="3">
    <source>
        <dbReference type="ARBA" id="ARBA00022485"/>
    </source>
</evidence>
<sequence length="167" mass="18598">MVGLALMALVYAARVKSDLASLGPRSKDFRPYPHPLISTYGQTMPQQPLAQVPKDASWYWSDNGSCREADPLLFFHPQNERGSARGRRERSAKLICMQCTVRIECADYAVRAREPYGVWGGLSEDDRERIYSRLDIRKYPRGRGEGAQAAAAEIAQAVSPQALGLVK</sequence>
<comment type="cofactor">
    <cofactor evidence="1">
        <name>[4Fe-4S] cluster</name>
        <dbReference type="ChEBI" id="CHEBI:49883"/>
    </cofactor>
</comment>
<evidence type="ECO:0000259" key="11">
    <source>
        <dbReference type="PROSITE" id="PS51674"/>
    </source>
</evidence>
<evidence type="ECO:0000313" key="13">
    <source>
        <dbReference type="EMBL" id="CAB4705926.1"/>
    </source>
</evidence>
<dbReference type="GO" id="GO:0045454">
    <property type="term" value="P:cell redox homeostasis"/>
    <property type="evidence" value="ECO:0007669"/>
    <property type="project" value="TreeGrafter"/>
</dbReference>
<evidence type="ECO:0000256" key="10">
    <source>
        <dbReference type="ARBA" id="ARBA00023163"/>
    </source>
</evidence>
<dbReference type="AlphaFoldDB" id="A0A6J6MP61"/>
<evidence type="ECO:0000256" key="2">
    <source>
        <dbReference type="ARBA" id="ARBA00006597"/>
    </source>
</evidence>
<dbReference type="GO" id="GO:0051539">
    <property type="term" value="F:4 iron, 4 sulfur cluster binding"/>
    <property type="evidence" value="ECO:0007669"/>
    <property type="project" value="UniProtKB-KW"/>
</dbReference>
<keyword evidence="3" id="KW-0004">4Fe-4S</keyword>
<dbReference type="GO" id="GO:0045892">
    <property type="term" value="P:negative regulation of DNA-templated transcription"/>
    <property type="evidence" value="ECO:0007669"/>
    <property type="project" value="TreeGrafter"/>
</dbReference>